<dbReference type="NCBIfam" id="TIGR00229">
    <property type="entry name" value="sensory_box"/>
    <property type="match status" value="1"/>
</dbReference>
<evidence type="ECO:0000256" key="2">
    <source>
        <dbReference type="ARBA" id="ARBA00012438"/>
    </source>
</evidence>
<reference evidence="15 16" key="1">
    <citation type="submission" date="2017-01" db="EMBL/GenBank/DDBJ databases">
        <authorList>
            <person name="Mah S.A."/>
            <person name="Swanson W.J."/>
            <person name="Moy G.W."/>
            <person name="Vacquier V.D."/>
        </authorList>
    </citation>
    <scope>NUCLEOTIDE SEQUENCE [LARGE SCALE GENOMIC DNA]</scope>
    <source>
        <strain evidence="15 16">DSM 11589</strain>
    </source>
</reference>
<dbReference type="SMART" id="SM00388">
    <property type="entry name" value="HisKA"/>
    <property type="match status" value="1"/>
</dbReference>
<dbReference type="EMBL" id="FTOA01000005">
    <property type="protein sequence ID" value="SIS98359.1"/>
    <property type="molecule type" value="Genomic_DNA"/>
</dbReference>
<gene>
    <name evidence="15" type="ORF">SAMN05421779_105159</name>
</gene>
<evidence type="ECO:0000259" key="14">
    <source>
        <dbReference type="PROSITE" id="PS50112"/>
    </source>
</evidence>
<dbReference type="Gene3D" id="1.10.287.130">
    <property type="match status" value="1"/>
</dbReference>
<feature type="region of interest" description="Disordered" evidence="10">
    <location>
        <begin position="678"/>
        <end position="705"/>
    </location>
</feature>
<keyword evidence="11" id="KW-0472">Membrane</keyword>
<dbReference type="Gene3D" id="3.30.450.20">
    <property type="entry name" value="PAS domain"/>
    <property type="match status" value="2"/>
</dbReference>
<dbReference type="Gene3D" id="3.40.50.2300">
    <property type="match status" value="1"/>
</dbReference>
<dbReference type="InterPro" id="IPR036890">
    <property type="entry name" value="HATPase_C_sf"/>
</dbReference>
<keyword evidence="3 9" id="KW-0597">Phosphoprotein</keyword>
<dbReference type="InterPro" id="IPR036097">
    <property type="entry name" value="HisK_dim/P_sf"/>
</dbReference>
<evidence type="ECO:0000313" key="15">
    <source>
        <dbReference type="EMBL" id="SIS98359.1"/>
    </source>
</evidence>
<name>A0A1N7NJJ3_9PROT</name>
<evidence type="ECO:0000256" key="10">
    <source>
        <dbReference type="SAM" id="MobiDB-lite"/>
    </source>
</evidence>
<dbReference type="CDD" id="cd00082">
    <property type="entry name" value="HisKA"/>
    <property type="match status" value="1"/>
</dbReference>
<dbReference type="EC" id="2.7.13.3" evidence="2"/>
<sequence>MAFEDDTLSYAISAGDNAWLASDDAVAILMGALAICVLVVLLIIPLILRRLHVSALARQAVAMLDAEPGARLLLSADGQVLHANTAGRLLWGDHAPLAILSQRVVSDDAALAALERLRLAAEAGVAERVELPLLPLLPVVQTLHGAGGEQALHEEQIASEWWAISLRPLPSTDQGQRGTTLWQAEDVTARRAIEDILVREREDLAEFLYFIPAGLYSVDADGTLLMVNQRFAEWLGHSQDDLLGHRLEHFLDRCQAPDAEGAWQGTLTFRSASGHSFSALVVQTIYDDGGELRTRSVVVRPDADSNGISLPDGFADGLPDRRFRWLFEGAPVGLCLLDFDGLITDCNPAFERMCGLRRDGLLDQPLSHLIAADDRHDLEVLMQRVSLGEAAGAHREVRLVHSPDAAAALWVGPMGSGNGVDALVAYFIDTTAQRNLEAQFAQAQKMQAMGQLAGGVAHDFNNLLTAMIGFCDLLLQRHGAGDPSFADIMQIKQNSNRAANLVRQLLAFSRKQPLKPRLLDITDALTEMSHLLRRLLGESVELHMTHGRDVGLIRVDPGQFDQVIINLAVNARDAMPGGGRLSIRTGSEELKETLARGAEHVPPGSYTVVSVSDTGTGIPRENLGRIFEPFFSTKTGQVGAGTGLGLSTVYGIIRQTGGFIFVDSVPNKGTTFTIYLPRQTADDGESPQKSERPAAASAKKPSAEPDLTGGGVVLLVEDEDAVRVFAARALRNKGYTVLEARTGEGALDVLEETPKVDLLVTDMVMPGMDGATLARLVRQERPGLRVVLISGYSEEAARGELTDSPDFHFLPKPFSLNQLAAKVKEVISETEPCE</sequence>
<evidence type="ECO:0000256" key="7">
    <source>
        <dbReference type="ARBA" id="ARBA00022840"/>
    </source>
</evidence>
<evidence type="ECO:0000256" key="4">
    <source>
        <dbReference type="ARBA" id="ARBA00022679"/>
    </source>
</evidence>
<dbReference type="InterPro" id="IPR001789">
    <property type="entry name" value="Sig_transdc_resp-reg_receiver"/>
</dbReference>
<dbReference type="FunFam" id="1.10.287.130:FF:000037">
    <property type="entry name" value="Hybrid sensor histidine kinase/response regulator"/>
    <property type="match status" value="1"/>
</dbReference>
<dbReference type="Pfam" id="PF00989">
    <property type="entry name" value="PAS"/>
    <property type="match status" value="1"/>
</dbReference>
<keyword evidence="16" id="KW-1185">Reference proteome</keyword>
<dbReference type="Pfam" id="PF02518">
    <property type="entry name" value="HATPase_c"/>
    <property type="match status" value="1"/>
</dbReference>
<dbReference type="PROSITE" id="PS50109">
    <property type="entry name" value="HIS_KIN"/>
    <property type="match status" value="1"/>
</dbReference>
<evidence type="ECO:0000256" key="1">
    <source>
        <dbReference type="ARBA" id="ARBA00000085"/>
    </source>
</evidence>
<dbReference type="SUPFAM" id="SSF52172">
    <property type="entry name" value="CheY-like"/>
    <property type="match status" value="1"/>
</dbReference>
<dbReference type="InterPro" id="IPR000014">
    <property type="entry name" value="PAS"/>
</dbReference>
<dbReference type="RefSeq" id="WP_076401087.1">
    <property type="nucleotide sequence ID" value="NZ_FTOA01000005.1"/>
</dbReference>
<feature type="domain" description="Histidine kinase" evidence="12">
    <location>
        <begin position="455"/>
        <end position="680"/>
    </location>
</feature>
<dbReference type="Pfam" id="PF00072">
    <property type="entry name" value="Response_reg"/>
    <property type="match status" value="1"/>
</dbReference>
<evidence type="ECO:0000256" key="3">
    <source>
        <dbReference type="ARBA" id="ARBA00022553"/>
    </source>
</evidence>
<feature type="domain" description="Response regulatory" evidence="13">
    <location>
        <begin position="712"/>
        <end position="827"/>
    </location>
</feature>
<dbReference type="PROSITE" id="PS50112">
    <property type="entry name" value="PAS"/>
    <property type="match status" value="2"/>
</dbReference>
<keyword evidence="5" id="KW-0547">Nucleotide-binding</keyword>
<feature type="domain" description="PAS" evidence="14">
    <location>
        <begin position="200"/>
        <end position="244"/>
    </location>
</feature>
<dbReference type="GO" id="GO:0005524">
    <property type="term" value="F:ATP binding"/>
    <property type="evidence" value="ECO:0007669"/>
    <property type="project" value="UniProtKB-KW"/>
</dbReference>
<comment type="catalytic activity">
    <reaction evidence="1">
        <text>ATP + protein L-histidine = ADP + protein N-phospho-L-histidine.</text>
        <dbReference type="EC" id="2.7.13.3"/>
    </reaction>
</comment>
<evidence type="ECO:0000256" key="9">
    <source>
        <dbReference type="PROSITE-ProRule" id="PRU00169"/>
    </source>
</evidence>
<dbReference type="SUPFAM" id="SSF47384">
    <property type="entry name" value="Homodimeric domain of signal transducing histidine kinase"/>
    <property type="match status" value="1"/>
</dbReference>
<evidence type="ECO:0000256" key="8">
    <source>
        <dbReference type="ARBA" id="ARBA00023012"/>
    </source>
</evidence>
<dbReference type="InterPro" id="IPR011006">
    <property type="entry name" value="CheY-like_superfamily"/>
</dbReference>
<keyword evidence="11" id="KW-0812">Transmembrane</keyword>
<dbReference type="InterPro" id="IPR013656">
    <property type="entry name" value="PAS_4"/>
</dbReference>
<dbReference type="SUPFAM" id="SSF55874">
    <property type="entry name" value="ATPase domain of HSP90 chaperone/DNA topoisomerase II/histidine kinase"/>
    <property type="match status" value="1"/>
</dbReference>
<dbReference type="InterPro" id="IPR004358">
    <property type="entry name" value="Sig_transdc_His_kin-like_C"/>
</dbReference>
<dbReference type="SUPFAM" id="SSF55785">
    <property type="entry name" value="PYP-like sensor domain (PAS domain)"/>
    <property type="match status" value="2"/>
</dbReference>
<dbReference type="InterPro" id="IPR005467">
    <property type="entry name" value="His_kinase_dom"/>
</dbReference>
<dbReference type="GO" id="GO:0006355">
    <property type="term" value="P:regulation of DNA-templated transcription"/>
    <property type="evidence" value="ECO:0007669"/>
    <property type="project" value="InterPro"/>
</dbReference>
<dbReference type="PANTHER" id="PTHR43065:SF42">
    <property type="entry name" value="TWO-COMPONENT SENSOR PPRA"/>
    <property type="match status" value="1"/>
</dbReference>
<dbReference type="InterPro" id="IPR013767">
    <property type="entry name" value="PAS_fold"/>
</dbReference>
<evidence type="ECO:0000313" key="16">
    <source>
        <dbReference type="Proteomes" id="UP000185678"/>
    </source>
</evidence>
<evidence type="ECO:0000256" key="6">
    <source>
        <dbReference type="ARBA" id="ARBA00022777"/>
    </source>
</evidence>
<dbReference type="CDD" id="cd00130">
    <property type="entry name" value="PAS"/>
    <property type="match status" value="2"/>
</dbReference>
<dbReference type="InterPro" id="IPR035965">
    <property type="entry name" value="PAS-like_dom_sf"/>
</dbReference>
<dbReference type="InterPro" id="IPR003594">
    <property type="entry name" value="HATPase_dom"/>
</dbReference>
<feature type="transmembrane region" description="Helical" evidence="11">
    <location>
        <begin position="25"/>
        <end position="48"/>
    </location>
</feature>
<dbReference type="PRINTS" id="PR00344">
    <property type="entry name" value="BCTRLSENSOR"/>
</dbReference>
<dbReference type="InterPro" id="IPR003661">
    <property type="entry name" value="HisK_dim/P_dom"/>
</dbReference>
<keyword evidence="7" id="KW-0067">ATP-binding</keyword>
<evidence type="ECO:0000256" key="11">
    <source>
        <dbReference type="SAM" id="Phobius"/>
    </source>
</evidence>
<dbReference type="Pfam" id="PF08448">
    <property type="entry name" value="PAS_4"/>
    <property type="match status" value="1"/>
</dbReference>
<dbReference type="PANTHER" id="PTHR43065">
    <property type="entry name" value="SENSOR HISTIDINE KINASE"/>
    <property type="match status" value="1"/>
</dbReference>
<dbReference type="SMART" id="SM00387">
    <property type="entry name" value="HATPase_c"/>
    <property type="match status" value="1"/>
</dbReference>
<feature type="domain" description="PAS" evidence="14">
    <location>
        <begin position="319"/>
        <end position="389"/>
    </location>
</feature>
<evidence type="ECO:0000259" key="13">
    <source>
        <dbReference type="PROSITE" id="PS50110"/>
    </source>
</evidence>
<dbReference type="SMART" id="SM00091">
    <property type="entry name" value="PAS"/>
    <property type="match status" value="3"/>
</dbReference>
<organism evidence="15 16">
    <name type="scientific">Insolitispirillum peregrinum</name>
    <dbReference type="NCBI Taxonomy" id="80876"/>
    <lineage>
        <taxon>Bacteria</taxon>
        <taxon>Pseudomonadati</taxon>
        <taxon>Pseudomonadota</taxon>
        <taxon>Alphaproteobacteria</taxon>
        <taxon>Rhodospirillales</taxon>
        <taxon>Novispirillaceae</taxon>
        <taxon>Insolitispirillum</taxon>
    </lineage>
</organism>
<protein>
    <recommendedName>
        <fullName evidence="2">histidine kinase</fullName>
        <ecNumber evidence="2">2.7.13.3</ecNumber>
    </recommendedName>
</protein>
<dbReference type="GO" id="GO:0000155">
    <property type="term" value="F:phosphorelay sensor kinase activity"/>
    <property type="evidence" value="ECO:0007669"/>
    <property type="project" value="InterPro"/>
</dbReference>
<dbReference type="Pfam" id="PF00512">
    <property type="entry name" value="HisKA"/>
    <property type="match status" value="1"/>
</dbReference>
<keyword evidence="11" id="KW-1133">Transmembrane helix</keyword>
<dbReference type="SMART" id="SM00448">
    <property type="entry name" value="REC"/>
    <property type="match status" value="1"/>
</dbReference>
<keyword evidence="8" id="KW-0902">Two-component regulatory system</keyword>
<evidence type="ECO:0000256" key="5">
    <source>
        <dbReference type="ARBA" id="ARBA00022741"/>
    </source>
</evidence>
<dbReference type="Gene3D" id="3.30.565.10">
    <property type="entry name" value="Histidine kinase-like ATPase, C-terminal domain"/>
    <property type="match status" value="1"/>
</dbReference>
<keyword evidence="4" id="KW-0808">Transferase</keyword>
<dbReference type="STRING" id="80876.SAMN05421779_105159"/>
<proteinExistence type="predicted"/>
<dbReference type="PROSITE" id="PS50110">
    <property type="entry name" value="RESPONSE_REGULATORY"/>
    <property type="match status" value="1"/>
</dbReference>
<dbReference type="AlphaFoldDB" id="A0A1N7NJJ3"/>
<feature type="modified residue" description="4-aspartylphosphate" evidence="9">
    <location>
        <position position="762"/>
    </location>
</feature>
<keyword evidence="6 15" id="KW-0418">Kinase</keyword>
<accession>A0A1N7NJJ3</accession>
<dbReference type="Proteomes" id="UP000185678">
    <property type="component" value="Unassembled WGS sequence"/>
</dbReference>
<evidence type="ECO:0000259" key="12">
    <source>
        <dbReference type="PROSITE" id="PS50109"/>
    </source>
</evidence>